<evidence type="ECO:0000259" key="5">
    <source>
        <dbReference type="PROSITE" id="PS50850"/>
    </source>
</evidence>
<dbReference type="Gene3D" id="1.20.1250.20">
    <property type="entry name" value="MFS general substrate transporter like domains"/>
    <property type="match status" value="1"/>
</dbReference>
<feature type="transmembrane region" description="Helical" evidence="4">
    <location>
        <begin position="36"/>
        <end position="55"/>
    </location>
</feature>
<dbReference type="SUPFAM" id="SSF103473">
    <property type="entry name" value="MFS general substrate transporter"/>
    <property type="match status" value="1"/>
</dbReference>
<keyword evidence="2 4" id="KW-1133">Transmembrane helix</keyword>
<dbReference type="AlphaFoldDB" id="A0A1H0NLW4"/>
<gene>
    <name evidence="6" type="ORF">SAMN05444142_11210</name>
</gene>
<evidence type="ECO:0000313" key="6">
    <source>
        <dbReference type="EMBL" id="SHK88281.1"/>
    </source>
</evidence>
<evidence type="ECO:0000256" key="1">
    <source>
        <dbReference type="ARBA" id="ARBA00022692"/>
    </source>
</evidence>
<name>A0A1H0NLW4_9RHOB</name>
<dbReference type="GO" id="GO:0005886">
    <property type="term" value="C:plasma membrane"/>
    <property type="evidence" value="ECO:0007669"/>
    <property type="project" value="TreeGrafter"/>
</dbReference>
<dbReference type="PANTHER" id="PTHR23521">
    <property type="entry name" value="TRANSPORTER MFS SUPERFAMILY"/>
    <property type="match status" value="1"/>
</dbReference>
<reference evidence="6 7" key="1">
    <citation type="submission" date="2016-11" db="EMBL/GenBank/DDBJ databases">
        <authorList>
            <person name="Varghese N."/>
            <person name="Submissions S."/>
        </authorList>
    </citation>
    <scope>NUCLEOTIDE SEQUENCE [LARGE SCALE GENOMIC DNA]</scope>
    <source>
        <strain evidence="6 7">DSM 29620</strain>
    </source>
</reference>
<evidence type="ECO:0000256" key="4">
    <source>
        <dbReference type="SAM" id="Phobius"/>
    </source>
</evidence>
<feature type="domain" description="Major facilitator superfamily (MFS) profile" evidence="5">
    <location>
        <begin position="1"/>
        <end position="91"/>
    </location>
</feature>
<proteinExistence type="predicted"/>
<organism evidence="6 7">
    <name type="scientific">Lutimaribacter pacificus</name>
    <dbReference type="NCBI Taxonomy" id="391948"/>
    <lineage>
        <taxon>Bacteria</taxon>
        <taxon>Pseudomonadati</taxon>
        <taxon>Pseudomonadota</taxon>
        <taxon>Alphaproteobacteria</taxon>
        <taxon>Rhodobacterales</taxon>
        <taxon>Roseobacteraceae</taxon>
        <taxon>Lutimaribacter</taxon>
    </lineage>
</organism>
<dbReference type="InterPro" id="IPR020846">
    <property type="entry name" value="MFS_dom"/>
</dbReference>
<keyword evidence="1 4" id="KW-0812">Transmembrane</keyword>
<protein>
    <recommendedName>
        <fullName evidence="5">Major facilitator superfamily (MFS) profile domain-containing protein</fullName>
    </recommendedName>
</protein>
<dbReference type="Proteomes" id="UP000324252">
    <property type="component" value="Unassembled WGS sequence"/>
</dbReference>
<feature type="transmembrane region" description="Helical" evidence="4">
    <location>
        <begin position="6"/>
        <end position="24"/>
    </location>
</feature>
<dbReference type="InterPro" id="IPR036259">
    <property type="entry name" value="MFS_trans_sf"/>
</dbReference>
<dbReference type="PROSITE" id="PS50850">
    <property type="entry name" value="MFS"/>
    <property type="match status" value="1"/>
</dbReference>
<evidence type="ECO:0000256" key="3">
    <source>
        <dbReference type="ARBA" id="ARBA00023136"/>
    </source>
</evidence>
<sequence>MSAGDIGLVMSAYFAGAAAGSVWSPGVIMAVGHIRAFAAFASMTSAVALVYALHISVSGWLVLRFLNDFCYAAMIVVVESWLNASTPSRSR</sequence>
<keyword evidence="7" id="KW-1185">Reference proteome</keyword>
<accession>A0A1H0NLW4</accession>
<evidence type="ECO:0000313" key="7">
    <source>
        <dbReference type="Proteomes" id="UP000324252"/>
    </source>
</evidence>
<keyword evidence="3 4" id="KW-0472">Membrane</keyword>
<dbReference type="EMBL" id="FQZZ01000012">
    <property type="protein sequence ID" value="SHK88281.1"/>
    <property type="molecule type" value="Genomic_DNA"/>
</dbReference>
<dbReference type="GO" id="GO:0022857">
    <property type="term" value="F:transmembrane transporter activity"/>
    <property type="evidence" value="ECO:0007669"/>
    <property type="project" value="InterPro"/>
</dbReference>
<evidence type="ECO:0000256" key="2">
    <source>
        <dbReference type="ARBA" id="ARBA00022989"/>
    </source>
</evidence>
<dbReference type="PANTHER" id="PTHR23521:SF3">
    <property type="entry name" value="MFS TRANSPORTER"/>
    <property type="match status" value="1"/>
</dbReference>